<feature type="region of interest" description="Disordered" evidence="1">
    <location>
        <begin position="98"/>
        <end position="128"/>
    </location>
</feature>
<keyword evidence="3" id="KW-1185">Reference proteome</keyword>
<reference evidence="2 3" key="1">
    <citation type="submission" date="2021-06" db="EMBL/GenBank/DDBJ databases">
        <title>Caerostris extrusa draft genome.</title>
        <authorList>
            <person name="Kono N."/>
            <person name="Arakawa K."/>
        </authorList>
    </citation>
    <scope>NUCLEOTIDE SEQUENCE [LARGE SCALE GENOMIC DNA]</scope>
</reference>
<dbReference type="AlphaFoldDB" id="A0AAV4M6S1"/>
<feature type="compositionally biased region" description="Polar residues" evidence="1">
    <location>
        <begin position="115"/>
        <end position="128"/>
    </location>
</feature>
<organism evidence="2 3">
    <name type="scientific">Caerostris extrusa</name>
    <name type="common">Bark spider</name>
    <name type="synonym">Caerostris bankana</name>
    <dbReference type="NCBI Taxonomy" id="172846"/>
    <lineage>
        <taxon>Eukaryota</taxon>
        <taxon>Metazoa</taxon>
        <taxon>Ecdysozoa</taxon>
        <taxon>Arthropoda</taxon>
        <taxon>Chelicerata</taxon>
        <taxon>Arachnida</taxon>
        <taxon>Araneae</taxon>
        <taxon>Araneomorphae</taxon>
        <taxon>Entelegynae</taxon>
        <taxon>Araneoidea</taxon>
        <taxon>Araneidae</taxon>
        <taxon>Caerostris</taxon>
    </lineage>
</organism>
<proteinExistence type="predicted"/>
<protein>
    <submittedName>
        <fullName evidence="2">Uncharacterized protein</fullName>
    </submittedName>
</protein>
<dbReference type="Proteomes" id="UP001054945">
    <property type="component" value="Unassembled WGS sequence"/>
</dbReference>
<dbReference type="EMBL" id="BPLR01019374">
    <property type="protein sequence ID" value="GIX67106.1"/>
    <property type="molecule type" value="Genomic_DNA"/>
</dbReference>
<name>A0AAV4M6S1_CAEEX</name>
<feature type="non-terminal residue" evidence="2">
    <location>
        <position position="1"/>
    </location>
</feature>
<comment type="caution">
    <text evidence="2">The sequence shown here is derived from an EMBL/GenBank/DDBJ whole genome shotgun (WGS) entry which is preliminary data.</text>
</comment>
<evidence type="ECO:0000256" key="1">
    <source>
        <dbReference type="SAM" id="MobiDB-lite"/>
    </source>
</evidence>
<evidence type="ECO:0000313" key="2">
    <source>
        <dbReference type="EMBL" id="GIX67106.1"/>
    </source>
</evidence>
<evidence type="ECO:0000313" key="3">
    <source>
        <dbReference type="Proteomes" id="UP001054945"/>
    </source>
</evidence>
<gene>
    <name evidence="2" type="ORF">CEXT_214991</name>
</gene>
<accession>A0AAV4M6S1</accession>
<sequence length="128" mass="14481">EISALVVFRSFSQQHHSRFHRQCSGSFSKWSLSVFLTSRPILGPMRVQLLHPVSHFSNKFNHSSICIYNFENSAEGPNRLCLIHQGLKTTSTLNATITQRRARDPVASYKKCPDSRSSQSGSLLQHQP</sequence>